<dbReference type="Gene3D" id="1.10.10.10">
    <property type="entry name" value="Winged helix-like DNA-binding domain superfamily/Winged helix DNA-binding domain"/>
    <property type="match status" value="1"/>
</dbReference>
<evidence type="ECO:0000256" key="4">
    <source>
        <dbReference type="ARBA" id="ARBA00023125"/>
    </source>
</evidence>
<dbReference type="PANTHER" id="PTHR43133:SF51">
    <property type="entry name" value="RNA POLYMERASE SIGMA FACTOR"/>
    <property type="match status" value="1"/>
</dbReference>
<name>A0A0S2KBD4_9GAMM</name>
<gene>
    <name evidence="9" type="ORF">PS2015_959</name>
</gene>
<evidence type="ECO:0000259" key="8">
    <source>
        <dbReference type="Pfam" id="PF08281"/>
    </source>
</evidence>
<dbReference type="InterPro" id="IPR014284">
    <property type="entry name" value="RNA_pol_sigma-70_dom"/>
</dbReference>
<dbReference type="OrthoDB" id="9784272at2"/>
<dbReference type="Pfam" id="PF08281">
    <property type="entry name" value="Sigma70_r4_2"/>
    <property type="match status" value="1"/>
</dbReference>
<proteinExistence type="inferred from homology"/>
<protein>
    <recommendedName>
        <fullName evidence="6">RNA polymerase sigma factor</fullName>
    </recommendedName>
</protein>
<keyword evidence="5 6" id="KW-0804">Transcription</keyword>
<dbReference type="RefSeq" id="WP_058021149.1">
    <property type="nucleotide sequence ID" value="NZ_CP013189.1"/>
</dbReference>
<dbReference type="STRING" id="1249552.PS2015_959"/>
<dbReference type="SUPFAM" id="SSF88946">
    <property type="entry name" value="Sigma2 domain of RNA polymerase sigma factors"/>
    <property type="match status" value="1"/>
</dbReference>
<reference evidence="9 10" key="1">
    <citation type="submission" date="2015-11" db="EMBL/GenBank/DDBJ databases">
        <authorList>
            <person name="Zhang Y."/>
            <person name="Guo Z."/>
        </authorList>
    </citation>
    <scope>NUCLEOTIDE SEQUENCE [LARGE SCALE GENOMIC DNA]</scope>
    <source>
        <strain evidence="9 10">KCTC 32221</strain>
    </source>
</reference>
<organism evidence="9 10">
    <name type="scientific">Pseudohongiella spirulinae</name>
    <dbReference type="NCBI Taxonomy" id="1249552"/>
    <lineage>
        <taxon>Bacteria</taxon>
        <taxon>Pseudomonadati</taxon>
        <taxon>Pseudomonadota</taxon>
        <taxon>Gammaproteobacteria</taxon>
        <taxon>Pseudomonadales</taxon>
        <taxon>Pseudohongiellaceae</taxon>
        <taxon>Pseudohongiella</taxon>
    </lineage>
</organism>
<dbReference type="CDD" id="cd06171">
    <property type="entry name" value="Sigma70_r4"/>
    <property type="match status" value="1"/>
</dbReference>
<dbReference type="InterPro" id="IPR007627">
    <property type="entry name" value="RNA_pol_sigma70_r2"/>
</dbReference>
<dbReference type="EMBL" id="CP013189">
    <property type="protein sequence ID" value="ALO45629.1"/>
    <property type="molecule type" value="Genomic_DNA"/>
</dbReference>
<dbReference type="InterPro" id="IPR013324">
    <property type="entry name" value="RNA_pol_sigma_r3/r4-like"/>
</dbReference>
<dbReference type="Proteomes" id="UP000065641">
    <property type="component" value="Chromosome"/>
</dbReference>
<dbReference type="Pfam" id="PF04542">
    <property type="entry name" value="Sigma70_r2"/>
    <property type="match status" value="1"/>
</dbReference>
<evidence type="ECO:0000256" key="5">
    <source>
        <dbReference type="ARBA" id="ARBA00023163"/>
    </source>
</evidence>
<dbReference type="KEGG" id="pspi:PS2015_959"/>
<comment type="similarity">
    <text evidence="1 6">Belongs to the sigma-70 factor family. ECF subfamily.</text>
</comment>
<dbReference type="PANTHER" id="PTHR43133">
    <property type="entry name" value="RNA POLYMERASE ECF-TYPE SIGMA FACTO"/>
    <property type="match status" value="1"/>
</dbReference>
<sequence>MPESHDEDVRLAALTAVGDINAYGELVRHYQSAVLGMLIQLTRHRAVAEDIAQDSFVRGFTRISQYSGTGSFRSWICAVAYREWLMYRRQNRHDHQSLELNDNIQDADNMDTATSLIDQMDLQQALNCLPADDRELLVLNYVAEFSHADIASLTELPLGTIKSRIKRSREKLKSLLGGVHND</sequence>
<keyword evidence="4 6" id="KW-0238">DNA-binding</keyword>
<dbReference type="InterPro" id="IPR036388">
    <property type="entry name" value="WH-like_DNA-bd_sf"/>
</dbReference>
<dbReference type="InterPro" id="IPR039425">
    <property type="entry name" value="RNA_pol_sigma-70-like"/>
</dbReference>
<dbReference type="InterPro" id="IPR013325">
    <property type="entry name" value="RNA_pol_sigma_r2"/>
</dbReference>
<evidence type="ECO:0000256" key="6">
    <source>
        <dbReference type="RuleBase" id="RU000716"/>
    </source>
</evidence>
<dbReference type="GO" id="GO:0016987">
    <property type="term" value="F:sigma factor activity"/>
    <property type="evidence" value="ECO:0007669"/>
    <property type="project" value="UniProtKB-KW"/>
</dbReference>
<keyword evidence="3 6" id="KW-0731">Sigma factor</keyword>
<dbReference type="PROSITE" id="PS01063">
    <property type="entry name" value="SIGMA70_ECF"/>
    <property type="match status" value="1"/>
</dbReference>
<feature type="domain" description="RNA polymerase sigma factor 70 region 4 type 2" evidence="8">
    <location>
        <begin position="120"/>
        <end position="172"/>
    </location>
</feature>
<dbReference type="Gene3D" id="1.10.1740.10">
    <property type="match status" value="1"/>
</dbReference>
<dbReference type="InterPro" id="IPR013249">
    <property type="entry name" value="RNA_pol_sigma70_r4_t2"/>
</dbReference>
<dbReference type="GO" id="GO:0006352">
    <property type="term" value="P:DNA-templated transcription initiation"/>
    <property type="evidence" value="ECO:0007669"/>
    <property type="project" value="InterPro"/>
</dbReference>
<evidence type="ECO:0000313" key="10">
    <source>
        <dbReference type="Proteomes" id="UP000065641"/>
    </source>
</evidence>
<keyword evidence="10" id="KW-1185">Reference proteome</keyword>
<dbReference type="SUPFAM" id="SSF88659">
    <property type="entry name" value="Sigma3 and sigma4 domains of RNA polymerase sigma factors"/>
    <property type="match status" value="1"/>
</dbReference>
<accession>A0A0S2KBD4</accession>
<dbReference type="AlphaFoldDB" id="A0A0S2KBD4"/>
<evidence type="ECO:0000259" key="7">
    <source>
        <dbReference type="Pfam" id="PF04542"/>
    </source>
</evidence>
<keyword evidence="2 6" id="KW-0805">Transcription regulation</keyword>
<feature type="domain" description="RNA polymerase sigma-70 region 2" evidence="7">
    <location>
        <begin position="26"/>
        <end position="92"/>
    </location>
</feature>
<evidence type="ECO:0000256" key="1">
    <source>
        <dbReference type="ARBA" id="ARBA00010641"/>
    </source>
</evidence>
<evidence type="ECO:0000256" key="3">
    <source>
        <dbReference type="ARBA" id="ARBA00023082"/>
    </source>
</evidence>
<evidence type="ECO:0000313" key="9">
    <source>
        <dbReference type="EMBL" id="ALO45629.1"/>
    </source>
</evidence>
<evidence type="ECO:0000256" key="2">
    <source>
        <dbReference type="ARBA" id="ARBA00023015"/>
    </source>
</evidence>
<dbReference type="InterPro" id="IPR000838">
    <property type="entry name" value="RNA_pol_sigma70_ECF_CS"/>
</dbReference>
<dbReference type="NCBIfam" id="TIGR02937">
    <property type="entry name" value="sigma70-ECF"/>
    <property type="match status" value="1"/>
</dbReference>
<dbReference type="GO" id="GO:0003677">
    <property type="term" value="F:DNA binding"/>
    <property type="evidence" value="ECO:0007669"/>
    <property type="project" value="UniProtKB-KW"/>
</dbReference>